<dbReference type="GO" id="GO:0006508">
    <property type="term" value="P:proteolysis"/>
    <property type="evidence" value="ECO:0007669"/>
    <property type="project" value="InterPro"/>
</dbReference>
<reference evidence="1 2" key="1">
    <citation type="submission" date="2018-01" db="EMBL/GenBank/DDBJ databases">
        <title>Genome Sequencing and Assembly of Anaerobacter polyendosporus strain CT4.</title>
        <authorList>
            <person name="Tachaapaikoon C."/>
            <person name="Sutheeworapong S."/>
            <person name="Jenjaroenpun P."/>
            <person name="Wongsurawat T."/>
            <person name="Nookeaw I."/>
            <person name="Cheawchanlertfa P."/>
            <person name="Kosugi A."/>
            <person name="Cheevadhanarak S."/>
            <person name="Ratanakhanokchai K."/>
        </authorList>
    </citation>
    <scope>NUCLEOTIDE SEQUENCE [LARGE SCALE GENOMIC DNA]</scope>
    <source>
        <strain evidence="1 2">CT4</strain>
    </source>
</reference>
<evidence type="ECO:0000313" key="1">
    <source>
        <dbReference type="EMBL" id="QAA31935.1"/>
    </source>
</evidence>
<dbReference type="EMBL" id="CP025746">
    <property type="protein sequence ID" value="QAA31935.1"/>
    <property type="molecule type" value="Genomic_DNA"/>
</dbReference>
<dbReference type="OrthoDB" id="9804920at2"/>
<accession>A0A3R5QT57</accession>
<dbReference type="GO" id="GO:0070573">
    <property type="term" value="F:metallodipeptidase activity"/>
    <property type="evidence" value="ECO:0007669"/>
    <property type="project" value="InterPro"/>
</dbReference>
<dbReference type="InterPro" id="IPR032466">
    <property type="entry name" value="Metal_Hydrolase"/>
</dbReference>
<evidence type="ECO:0000313" key="2">
    <source>
        <dbReference type="Proteomes" id="UP000286268"/>
    </source>
</evidence>
<dbReference type="KEGG" id="cmah:C1I91_09885"/>
<sequence>MEFIDLHCDTAYKLVHDKTAGLRKNDFSVDIEKLKKGNARAQFFALFLEKDQCADLKNDCLDMYKRLKEEIEKNSSDIAIVRNYEEYSKTIKENKLGAFITIEEGGAIKGSLENLKEFYDLGVRLITLTWNFENEIGYPHCKKEFKERGLKPFGIEAVEMMNDLGIIVDVSHLSDGGFYDVVKYSKKPFVASHSNSRVVRNHSRNLTDEMIKLLSSAGGVMGLNFCSGFMGTTKVARIDDMVEHIKHIRQVGGIDCIALGSDFDGIENEVEIKDASEMGKLAEALLKNNFSHEEVEKIFFRNAERIIREVL</sequence>
<dbReference type="PROSITE" id="PS51365">
    <property type="entry name" value="RENAL_DIPEPTIDASE_2"/>
    <property type="match status" value="1"/>
</dbReference>
<dbReference type="InterPro" id="IPR008257">
    <property type="entry name" value="Pept_M19"/>
</dbReference>
<dbReference type="PANTHER" id="PTHR10443:SF12">
    <property type="entry name" value="DIPEPTIDASE"/>
    <property type="match status" value="1"/>
</dbReference>
<dbReference type="Gene3D" id="3.20.20.140">
    <property type="entry name" value="Metal-dependent hydrolases"/>
    <property type="match status" value="1"/>
</dbReference>
<name>A0A3R5QT57_9CLOT</name>
<proteinExistence type="predicted"/>
<organism evidence="1 2">
    <name type="scientific">Clostridium manihotivorum</name>
    <dbReference type="NCBI Taxonomy" id="2320868"/>
    <lineage>
        <taxon>Bacteria</taxon>
        <taxon>Bacillati</taxon>
        <taxon>Bacillota</taxon>
        <taxon>Clostridia</taxon>
        <taxon>Eubacteriales</taxon>
        <taxon>Clostridiaceae</taxon>
        <taxon>Clostridium</taxon>
    </lineage>
</organism>
<dbReference type="SUPFAM" id="SSF51556">
    <property type="entry name" value="Metallo-dependent hydrolases"/>
    <property type="match status" value="1"/>
</dbReference>
<dbReference type="AlphaFoldDB" id="A0A3R5QT57"/>
<protein>
    <submittedName>
        <fullName evidence="1">Peptidase M19</fullName>
    </submittedName>
</protein>
<dbReference type="Proteomes" id="UP000286268">
    <property type="component" value="Chromosome"/>
</dbReference>
<dbReference type="Pfam" id="PF01244">
    <property type="entry name" value="Peptidase_M19"/>
    <property type="match status" value="1"/>
</dbReference>
<dbReference type="PANTHER" id="PTHR10443">
    <property type="entry name" value="MICROSOMAL DIPEPTIDASE"/>
    <property type="match status" value="1"/>
</dbReference>
<gene>
    <name evidence="1" type="ORF">C1I91_09885</name>
</gene>
<dbReference type="RefSeq" id="WP_128212727.1">
    <property type="nucleotide sequence ID" value="NZ_CP025746.1"/>
</dbReference>
<dbReference type="CDD" id="cd01301">
    <property type="entry name" value="rDP_like"/>
    <property type="match status" value="1"/>
</dbReference>
<keyword evidence="2" id="KW-1185">Reference proteome</keyword>